<reference evidence="1 2" key="1">
    <citation type="submission" date="2018-11" db="EMBL/GenBank/DDBJ databases">
        <title>Genome sequencing and assembly of Clostridium tagluense strain A121.</title>
        <authorList>
            <person name="Murakami T."/>
            <person name="Segawa T."/>
            <person name="Shcherbakova V.A."/>
            <person name="Mori H."/>
            <person name="Yoshimura Y."/>
        </authorList>
    </citation>
    <scope>NUCLEOTIDE SEQUENCE [LARGE SCALE GENOMIC DNA]</scope>
    <source>
        <strain evidence="1 2">A121</strain>
    </source>
</reference>
<protein>
    <submittedName>
        <fullName evidence="1">Uncharacterized protein</fullName>
    </submittedName>
</protein>
<name>A0A401UQJ2_9CLOT</name>
<dbReference type="AlphaFoldDB" id="A0A401UQJ2"/>
<accession>A0A401UQJ2</accession>
<sequence length="622" mass="68766">MRQLTILGTAKSIIQKATNPEILVYTDDVDLTQKSADITGDKKIKYKHKVEIDGKVVKEYGDFGYGDTMGSVSLEDLISPVKSGEKKSIATITALQDDGIVVTESSNINIYSQRNYSLQFDGTANQYVSITVPTGFTLADKTVQVLVKPNGGSWSMRTDSGVFVILSGTELCIGKSQNCIIDEVRIWLTASVKPYLAKPLKGNNTGLIAYYRFNEFDGTNVYDNSNNGYHGVINGSAKFINDRYLEQNVIDAIITNDINNVTTVLPKNSIHNYKVNIERPQMPSAIILETNKTEKVFGVGKLIEYDISKEDWEKINGVGIIESRDGQFVSQIVGNKKSLYDYDVKISEIGYSLKNSVSVSYDTINENISVDTNNFKQAVSSYTNKITVYEEGGFETSKENKFLLYNREPTLILGLVDAMNLFLQVGDADGDKVKFRIELNGKKFYPSTSDYTELQTTPVIFTKLLGSKEVLVGATNIMKVYTKDEYEVESSHIINFTGEYCGLMFTDETGSYYSSDLGDIIKRLDFGIITAGQTSKIAKVYLKNTTGYSVSNIKISLDVSTIPKNNIVKISSQPEPFDSVDSISYPNTLGNGEQVPFFVRVKTQVLGGNDGTFVINATGIPV</sequence>
<evidence type="ECO:0000313" key="1">
    <source>
        <dbReference type="EMBL" id="GCD11781.1"/>
    </source>
</evidence>
<comment type="caution">
    <text evidence="1">The sequence shown here is derived from an EMBL/GenBank/DDBJ whole genome shotgun (WGS) entry which is preliminary data.</text>
</comment>
<dbReference type="RefSeq" id="WP_125003894.1">
    <property type="nucleotide sequence ID" value="NZ_BHYK01000021.1"/>
</dbReference>
<dbReference type="EMBL" id="BHYK01000021">
    <property type="protein sequence ID" value="GCD11781.1"/>
    <property type="molecule type" value="Genomic_DNA"/>
</dbReference>
<dbReference type="OrthoDB" id="1916908at2"/>
<organism evidence="1 2">
    <name type="scientific">Clostridium tagluense</name>
    <dbReference type="NCBI Taxonomy" id="360422"/>
    <lineage>
        <taxon>Bacteria</taxon>
        <taxon>Bacillati</taxon>
        <taxon>Bacillota</taxon>
        <taxon>Clostridia</taxon>
        <taxon>Eubacteriales</taxon>
        <taxon>Clostridiaceae</taxon>
        <taxon>Clostridium</taxon>
    </lineage>
</organism>
<evidence type="ECO:0000313" key="2">
    <source>
        <dbReference type="Proteomes" id="UP000287872"/>
    </source>
</evidence>
<keyword evidence="2" id="KW-1185">Reference proteome</keyword>
<dbReference type="Gene3D" id="2.60.120.200">
    <property type="match status" value="1"/>
</dbReference>
<gene>
    <name evidence="1" type="ORF">Ctaglu_34040</name>
</gene>
<proteinExistence type="predicted"/>
<dbReference type="Proteomes" id="UP000287872">
    <property type="component" value="Unassembled WGS sequence"/>
</dbReference>